<accession>A0A2H3J637</accession>
<dbReference type="EMBL" id="KB467942">
    <property type="protein sequence ID" value="PCH37700.1"/>
    <property type="molecule type" value="Genomic_DNA"/>
</dbReference>
<organism evidence="1 2">
    <name type="scientific">Wolfiporia cocos (strain MD-104)</name>
    <name type="common">Brown rot fungus</name>
    <dbReference type="NCBI Taxonomy" id="742152"/>
    <lineage>
        <taxon>Eukaryota</taxon>
        <taxon>Fungi</taxon>
        <taxon>Dikarya</taxon>
        <taxon>Basidiomycota</taxon>
        <taxon>Agaricomycotina</taxon>
        <taxon>Agaricomycetes</taxon>
        <taxon>Polyporales</taxon>
        <taxon>Phaeolaceae</taxon>
        <taxon>Wolfiporia</taxon>
    </lineage>
</organism>
<dbReference type="AlphaFoldDB" id="A0A2H3J637"/>
<reference evidence="1 2" key="1">
    <citation type="journal article" date="2012" name="Science">
        <title>The Paleozoic origin of enzymatic lignin decomposition reconstructed from 31 fungal genomes.</title>
        <authorList>
            <person name="Floudas D."/>
            <person name="Binder M."/>
            <person name="Riley R."/>
            <person name="Barry K."/>
            <person name="Blanchette R.A."/>
            <person name="Henrissat B."/>
            <person name="Martinez A.T."/>
            <person name="Otillar R."/>
            <person name="Spatafora J.W."/>
            <person name="Yadav J.S."/>
            <person name="Aerts A."/>
            <person name="Benoit I."/>
            <person name="Boyd A."/>
            <person name="Carlson A."/>
            <person name="Copeland A."/>
            <person name="Coutinho P.M."/>
            <person name="de Vries R.P."/>
            <person name="Ferreira P."/>
            <person name="Findley K."/>
            <person name="Foster B."/>
            <person name="Gaskell J."/>
            <person name="Glotzer D."/>
            <person name="Gorecki P."/>
            <person name="Heitman J."/>
            <person name="Hesse C."/>
            <person name="Hori C."/>
            <person name="Igarashi K."/>
            <person name="Jurgens J.A."/>
            <person name="Kallen N."/>
            <person name="Kersten P."/>
            <person name="Kohler A."/>
            <person name="Kuees U."/>
            <person name="Kumar T.K.A."/>
            <person name="Kuo A."/>
            <person name="LaButti K."/>
            <person name="Larrondo L.F."/>
            <person name="Lindquist E."/>
            <person name="Ling A."/>
            <person name="Lombard V."/>
            <person name="Lucas S."/>
            <person name="Lundell T."/>
            <person name="Martin R."/>
            <person name="McLaughlin D.J."/>
            <person name="Morgenstern I."/>
            <person name="Morin E."/>
            <person name="Murat C."/>
            <person name="Nagy L.G."/>
            <person name="Nolan M."/>
            <person name="Ohm R.A."/>
            <person name="Patyshakuliyeva A."/>
            <person name="Rokas A."/>
            <person name="Ruiz-Duenas F.J."/>
            <person name="Sabat G."/>
            <person name="Salamov A."/>
            <person name="Samejima M."/>
            <person name="Schmutz J."/>
            <person name="Slot J.C."/>
            <person name="St John F."/>
            <person name="Stenlid J."/>
            <person name="Sun H."/>
            <person name="Sun S."/>
            <person name="Syed K."/>
            <person name="Tsang A."/>
            <person name="Wiebenga A."/>
            <person name="Young D."/>
            <person name="Pisabarro A."/>
            <person name="Eastwood D.C."/>
            <person name="Martin F."/>
            <person name="Cullen D."/>
            <person name="Grigoriev I.V."/>
            <person name="Hibbett D.S."/>
        </authorList>
    </citation>
    <scope>NUCLEOTIDE SEQUENCE [LARGE SCALE GENOMIC DNA]</scope>
    <source>
        <strain evidence="1 2">MD-104</strain>
    </source>
</reference>
<proteinExistence type="predicted"/>
<name>A0A2H3J637_WOLCO</name>
<keyword evidence="2" id="KW-1185">Reference proteome</keyword>
<evidence type="ECO:0000313" key="2">
    <source>
        <dbReference type="Proteomes" id="UP000218811"/>
    </source>
</evidence>
<sequence length="74" mass="8698">MPPQRSKYDYEKEKVPCFCLQEFFNITHCEFDIGMLEHDARYMHDDLHISIGCNIFLETKVELGVGAPIFFIIL</sequence>
<gene>
    <name evidence="1" type="ORF">WOLCODRAFT_148656</name>
</gene>
<protein>
    <submittedName>
        <fullName evidence="1">Uncharacterized protein</fullName>
    </submittedName>
</protein>
<evidence type="ECO:0000313" key="1">
    <source>
        <dbReference type="EMBL" id="PCH37700.1"/>
    </source>
</evidence>
<dbReference type="Proteomes" id="UP000218811">
    <property type="component" value="Unassembled WGS sequence"/>
</dbReference>